<gene>
    <name evidence="2" type="ORF">RUM44_012238</name>
</gene>
<dbReference type="EMBL" id="JAWJWF010000001">
    <property type="protein sequence ID" value="KAK6640542.1"/>
    <property type="molecule type" value="Genomic_DNA"/>
</dbReference>
<reference evidence="2 3" key="1">
    <citation type="submission" date="2023-09" db="EMBL/GenBank/DDBJ databases">
        <title>Genomes of two closely related lineages of the louse Polyplax serrata with different host specificities.</title>
        <authorList>
            <person name="Martinu J."/>
            <person name="Tarabai H."/>
            <person name="Stefka J."/>
            <person name="Hypsa V."/>
        </authorList>
    </citation>
    <scope>NUCLEOTIDE SEQUENCE [LARGE SCALE GENOMIC DNA]</scope>
    <source>
        <strain evidence="2">98ZLc_SE</strain>
    </source>
</reference>
<accession>A0ABR1BEY6</accession>
<dbReference type="Proteomes" id="UP001359485">
    <property type="component" value="Unassembled WGS sequence"/>
</dbReference>
<evidence type="ECO:0000256" key="1">
    <source>
        <dbReference type="SAM" id="MobiDB-lite"/>
    </source>
</evidence>
<feature type="compositionally biased region" description="Basic residues" evidence="1">
    <location>
        <begin position="21"/>
        <end position="35"/>
    </location>
</feature>
<name>A0ABR1BEY6_POLSC</name>
<sequence>MVSGVGRKVAISFKPIINHRRRRGEKIGRRGKCRRNSVSSVEDADTSTPGDCRKPNKKLAIGKNGKVNESWGKTEEGKEGVVEDHLVLQWAQYSPPLIATIYKSLQGNEENGQIPEEKKGVVEEEEEKEALVEWYLSS</sequence>
<organism evidence="2 3">
    <name type="scientific">Polyplax serrata</name>
    <name type="common">Common mouse louse</name>
    <dbReference type="NCBI Taxonomy" id="468196"/>
    <lineage>
        <taxon>Eukaryota</taxon>
        <taxon>Metazoa</taxon>
        <taxon>Ecdysozoa</taxon>
        <taxon>Arthropoda</taxon>
        <taxon>Hexapoda</taxon>
        <taxon>Insecta</taxon>
        <taxon>Pterygota</taxon>
        <taxon>Neoptera</taxon>
        <taxon>Paraneoptera</taxon>
        <taxon>Psocodea</taxon>
        <taxon>Troctomorpha</taxon>
        <taxon>Phthiraptera</taxon>
        <taxon>Anoplura</taxon>
        <taxon>Polyplacidae</taxon>
        <taxon>Polyplax</taxon>
    </lineage>
</organism>
<evidence type="ECO:0000313" key="2">
    <source>
        <dbReference type="EMBL" id="KAK6640542.1"/>
    </source>
</evidence>
<comment type="caution">
    <text evidence="2">The sequence shown here is derived from an EMBL/GenBank/DDBJ whole genome shotgun (WGS) entry which is preliminary data.</text>
</comment>
<keyword evidence="3" id="KW-1185">Reference proteome</keyword>
<protein>
    <submittedName>
        <fullName evidence="2">Uncharacterized protein</fullName>
    </submittedName>
</protein>
<evidence type="ECO:0000313" key="3">
    <source>
        <dbReference type="Proteomes" id="UP001359485"/>
    </source>
</evidence>
<feature type="region of interest" description="Disordered" evidence="1">
    <location>
        <begin position="21"/>
        <end position="76"/>
    </location>
</feature>
<proteinExistence type="predicted"/>